<sequence>MNEMPTKTAEVELFLTNIHDDIKVQTVNSRSRQHLAAILANFAAICTGVVMGWTAPALPVLQRESNCSLPLCLSDGQASWMTAFMPLGALLGAIPVGYLADLLGRKRVLLSVAVPFIFGWMLIIFAGDSVWTVYAGRFFTGLGVGASTVLVPLYCEEIAEDAIRGALGAYLGFMICIGLLCIYTLGALLPYFWYTIIACLLPFVFVISFMWMPESPVFLASIGKMEAAKKSLLWLRNSSREDDIQPEFDGMLAFIKDRSDEKVRKSFLIFCSKRPFRSTTARAVAIILGLMFFQQMSGITAVESYTVQIFNDAGSSLPGNMSTVVMGAVQVVATLCSSFTVDHLGRRFLLLLSSVVMALCLACFSIYSYFNNNGFDVDSWRWVPLVVLNVFVIVYALGFGPLPWFMMAELLPMKAKGWASAMTVSFNWKIALGLTKEFPLMLKYAGQDITYATLSVFCICGTIFVALFVPETKGKTKTEIQAALGGDKP</sequence>
<comment type="similarity">
    <text evidence="7">Belongs to the major facilitator superfamily. Sugar transporter (TC 2.A.1.1) family. Trehalose transporter subfamily.</text>
</comment>
<proteinExistence type="inferred from homology"/>
<dbReference type="InterPro" id="IPR036259">
    <property type="entry name" value="MFS_trans_sf"/>
</dbReference>
<evidence type="ECO:0000256" key="2">
    <source>
        <dbReference type="ARBA" id="ARBA00022475"/>
    </source>
</evidence>
<organism evidence="11 12">
    <name type="scientific">Gryllus longicercus</name>
    <dbReference type="NCBI Taxonomy" id="2509291"/>
    <lineage>
        <taxon>Eukaryota</taxon>
        <taxon>Metazoa</taxon>
        <taxon>Ecdysozoa</taxon>
        <taxon>Arthropoda</taxon>
        <taxon>Hexapoda</taxon>
        <taxon>Insecta</taxon>
        <taxon>Pterygota</taxon>
        <taxon>Neoptera</taxon>
        <taxon>Polyneoptera</taxon>
        <taxon>Orthoptera</taxon>
        <taxon>Ensifera</taxon>
        <taxon>Gryllidea</taxon>
        <taxon>Grylloidea</taxon>
        <taxon>Gryllidae</taxon>
        <taxon>Gryllinae</taxon>
        <taxon>Gryllus</taxon>
    </lineage>
</organism>
<evidence type="ECO:0000256" key="3">
    <source>
        <dbReference type="ARBA" id="ARBA00022692"/>
    </source>
</evidence>
<dbReference type="EMBL" id="JAZDUA010000063">
    <property type="protein sequence ID" value="KAK7870188.1"/>
    <property type="molecule type" value="Genomic_DNA"/>
</dbReference>
<dbReference type="PROSITE" id="PS00216">
    <property type="entry name" value="SUGAR_TRANSPORT_1"/>
    <property type="match status" value="2"/>
</dbReference>
<dbReference type="InterPro" id="IPR050549">
    <property type="entry name" value="MFS_Trehalose_Transporter"/>
</dbReference>
<dbReference type="AlphaFoldDB" id="A0AAN9VTW6"/>
<keyword evidence="8" id="KW-0813">Transport</keyword>
<feature type="transmembrane region" description="Helical" evidence="9">
    <location>
        <begin position="167"/>
        <end position="185"/>
    </location>
</feature>
<dbReference type="Gene3D" id="1.20.1250.20">
    <property type="entry name" value="MFS general substrate transporter like domains"/>
    <property type="match status" value="1"/>
</dbReference>
<evidence type="ECO:0000256" key="5">
    <source>
        <dbReference type="ARBA" id="ARBA00023136"/>
    </source>
</evidence>
<evidence type="ECO:0000313" key="11">
    <source>
        <dbReference type="EMBL" id="KAK7870188.1"/>
    </source>
</evidence>
<dbReference type="Proteomes" id="UP001378592">
    <property type="component" value="Unassembled WGS sequence"/>
</dbReference>
<dbReference type="PANTHER" id="PTHR48021">
    <property type="match status" value="1"/>
</dbReference>
<keyword evidence="12" id="KW-1185">Reference proteome</keyword>
<feature type="transmembrane region" description="Helical" evidence="9">
    <location>
        <begin position="133"/>
        <end position="155"/>
    </location>
</feature>
<keyword evidence="4 9" id="KW-1133">Transmembrane helix</keyword>
<feature type="transmembrane region" description="Helical" evidence="9">
    <location>
        <begin position="417"/>
        <end position="434"/>
    </location>
</feature>
<dbReference type="SUPFAM" id="SSF103473">
    <property type="entry name" value="MFS general substrate transporter"/>
    <property type="match status" value="1"/>
</dbReference>
<feature type="transmembrane region" description="Helical" evidence="9">
    <location>
        <begin position="35"/>
        <end position="58"/>
    </location>
</feature>
<name>A0AAN9VTW6_9ORTH</name>
<dbReference type="InterPro" id="IPR044775">
    <property type="entry name" value="MFS_ERD6/Tret1-like"/>
</dbReference>
<dbReference type="InterPro" id="IPR003663">
    <property type="entry name" value="Sugar/inositol_transpt"/>
</dbReference>
<keyword evidence="2" id="KW-1003">Cell membrane</keyword>
<dbReference type="FunFam" id="1.20.1250.20:FF:000055">
    <property type="entry name" value="Facilitated trehalose transporter Tret1-2 homolog"/>
    <property type="match status" value="1"/>
</dbReference>
<feature type="transmembrane region" description="Helical" evidence="9">
    <location>
        <begin position="382"/>
        <end position="405"/>
    </location>
</feature>
<dbReference type="PRINTS" id="PR00171">
    <property type="entry name" value="SUGRTRNSPORT"/>
</dbReference>
<dbReference type="InterPro" id="IPR005828">
    <property type="entry name" value="MFS_sugar_transport-like"/>
</dbReference>
<dbReference type="Pfam" id="PF00083">
    <property type="entry name" value="Sugar_tr"/>
    <property type="match status" value="1"/>
</dbReference>
<keyword evidence="5 9" id="KW-0472">Membrane</keyword>
<dbReference type="PANTHER" id="PTHR48021:SF1">
    <property type="entry name" value="GH07001P-RELATED"/>
    <property type="match status" value="1"/>
</dbReference>
<feature type="transmembrane region" description="Helical" evidence="9">
    <location>
        <begin position="107"/>
        <end position="127"/>
    </location>
</feature>
<evidence type="ECO:0000256" key="7">
    <source>
        <dbReference type="ARBA" id="ARBA00024348"/>
    </source>
</evidence>
<feature type="transmembrane region" description="Helical" evidence="9">
    <location>
        <begin position="78"/>
        <end position="100"/>
    </location>
</feature>
<keyword evidence="3 9" id="KW-0812">Transmembrane</keyword>
<feature type="transmembrane region" description="Helical" evidence="9">
    <location>
        <begin position="322"/>
        <end position="341"/>
    </location>
</feature>
<dbReference type="NCBIfam" id="TIGR00879">
    <property type="entry name" value="SP"/>
    <property type="match status" value="1"/>
</dbReference>
<dbReference type="PROSITE" id="PS00217">
    <property type="entry name" value="SUGAR_TRANSPORT_2"/>
    <property type="match status" value="1"/>
</dbReference>
<evidence type="ECO:0000256" key="6">
    <source>
        <dbReference type="ARBA" id="ARBA00023180"/>
    </source>
</evidence>
<keyword evidence="6" id="KW-0325">Glycoprotein</keyword>
<feature type="transmembrane region" description="Helical" evidence="9">
    <location>
        <begin position="348"/>
        <end position="370"/>
    </location>
</feature>
<comment type="subcellular location">
    <subcellularLocation>
        <location evidence="1">Cell membrane</location>
        <topology evidence="1">Multi-pass membrane protein</topology>
    </subcellularLocation>
</comment>
<evidence type="ECO:0000256" key="8">
    <source>
        <dbReference type="RuleBase" id="RU003346"/>
    </source>
</evidence>
<feature type="transmembrane region" description="Helical" evidence="9">
    <location>
        <begin position="283"/>
        <end position="302"/>
    </location>
</feature>
<feature type="transmembrane region" description="Helical" evidence="9">
    <location>
        <begin position="191"/>
        <end position="212"/>
    </location>
</feature>
<evidence type="ECO:0000256" key="9">
    <source>
        <dbReference type="SAM" id="Phobius"/>
    </source>
</evidence>
<feature type="domain" description="Major facilitator superfamily (MFS) profile" evidence="10">
    <location>
        <begin position="36"/>
        <end position="473"/>
    </location>
</feature>
<comment type="caution">
    <text evidence="11">The sequence shown here is derived from an EMBL/GenBank/DDBJ whole genome shotgun (WGS) entry which is preliminary data.</text>
</comment>
<dbReference type="PROSITE" id="PS50850">
    <property type="entry name" value="MFS"/>
    <property type="match status" value="1"/>
</dbReference>
<gene>
    <name evidence="11" type="ORF">R5R35_012739</name>
</gene>
<feature type="transmembrane region" description="Helical" evidence="9">
    <location>
        <begin position="449"/>
        <end position="469"/>
    </location>
</feature>
<evidence type="ECO:0000313" key="12">
    <source>
        <dbReference type="Proteomes" id="UP001378592"/>
    </source>
</evidence>
<dbReference type="GO" id="GO:0005886">
    <property type="term" value="C:plasma membrane"/>
    <property type="evidence" value="ECO:0007669"/>
    <property type="project" value="UniProtKB-SubCell"/>
</dbReference>
<evidence type="ECO:0000256" key="4">
    <source>
        <dbReference type="ARBA" id="ARBA00022989"/>
    </source>
</evidence>
<dbReference type="CDD" id="cd17358">
    <property type="entry name" value="MFS_GLUT6_8_Class3_like"/>
    <property type="match status" value="1"/>
</dbReference>
<dbReference type="InterPro" id="IPR020846">
    <property type="entry name" value="MFS_dom"/>
</dbReference>
<evidence type="ECO:0000256" key="1">
    <source>
        <dbReference type="ARBA" id="ARBA00004651"/>
    </source>
</evidence>
<reference evidence="11 12" key="1">
    <citation type="submission" date="2024-03" db="EMBL/GenBank/DDBJ databases">
        <title>The genome assembly and annotation of the cricket Gryllus longicercus Weissman &amp; Gray.</title>
        <authorList>
            <person name="Szrajer S."/>
            <person name="Gray D."/>
            <person name="Ylla G."/>
        </authorList>
    </citation>
    <scope>NUCLEOTIDE SEQUENCE [LARGE SCALE GENOMIC DNA]</scope>
    <source>
        <strain evidence="11">DAG 2021-001</strain>
        <tissue evidence="11">Whole body minus gut</tissue>
    </source>
</reference>
<dbReference type="GO" id="GO:0051119">
    <property type="term" value="F:sugar transmembrane transporter activity"/>
    <property type="evidence" value="ECO:0007669"/>
    <property type="project" value="InterPro"/>
</dbReference>
<accession>A0AAN9VTW6</accession>
<dbReference type="InterPro" id="IPR005829">
    <property type="entry name" value="Sugar_transporter_CS"/>
</dbReference>
<evidence type="ECO:0000259" key="10">
    <source>
        <dbReference type="PROSITE" id="PS50850"/>
    </source>
</evidence>
<protein>
    <recommendedName>
        <fullName evidence="10">Major facilitator superfamily (MFS) profile domain-containing protein</fullName>
    </recommendedName>
</protein>